<organism evidence="1 2">
    <name type="scientific">Nostoc flagelliforme CCNUN1</name>
    <dbReference type="NCBI Taxonomy" id="2038116"/>
    <lineage>
        <taxon>Bacteria</taxon>
        <taxon>Bacillati</taxon>
        <taxon>Cyanobacteriota</taxon>
        <taxon>Cyanophyceae</taxon>
        <taxon>Nostocales</taxon>
        <taxon>Nostocaceae</taxon>
        <taxon>Nostoc</taxon>
    </lineage>
</organism>
<evidence type="ECO:0000313" key="2">
    <source>
        <dbReference type="Proteomes" id="UP000232003"/>
    </source>
</evidence>
<dbReference type="RefSeq" id="WP_157816815.1">
    <property type="nucleotide sequence ID" value="NZ_CAWNNC010000001.1"/>
</dbReference>
<proteinExistence type="predicted"/>
<reference evidence="1 2" key="1">
    <citation type="submission" date="2017-11" db="EMBL/GenBank/DDBJ databases">
        <title>Complete genome of a free-living desiccation-tolerant cyanobacterium and its photosynthetic adaptation to extreme terrestrial habitat.</title>
        <authorList>
            <person name="Shang J."/>
        </authorList>
    </citation>
    <scope>NUCLEOTIDE SEQUENCE [LARGE SCALE GENOMIC DNA]</scope>
    <source>
        <strain evidence="1 2">CCNUN1</strain>
    </source>
</reference>
<sequence length="61" mass="7221">MMSFKDFKTDSYSLDEVIQKSDFDEQLEQDFNTIDGNFCRLEINCQCLINARRFLNNISSE</sequence>
<dbReference type="AlphaFoldDB" id="A0A2K8T4X4"/>
<keyword evidence="2" id="KW-1185">Reference proteome</keyword>
<evidence type="ECO:0000313" key="1">
    <source>
        <dbReference type="EMBL" id="AUB42711.1"/>
    </source>
</evidence>
<protein>
    <submittedName>
        <fullName evidence="1">Uncharacterized protein</fullName>
    </submittedName>
</protein>
<gene>
    <name evidence="1" type="ORF">COO91_08857</name>
</gene>
<dbReference type="EMBL" id="CP024785">
    <property type="protein sequence ID" value="AUB42711.1"/>
    <property type="molecule type" value="Genomic_DNA"/>
</dbReference>
<name>A0A2K8T4X4_9NOSO</name>
<accession>A0A2K8T4X4</accession>
<dbReference type="Proteomes" id="UP000232003">
    <property type="component" value="Chromosome"/>
</dbReference>
<dbReference type="KEGG" id="nfl:COO91_08857"/>